<feature type="domain" description="Ubiquitin carboxyl-terminal hydrolase 7 ICP0-binding" evidence="8">
    <location>
        <begin position="453"/>
        <end position="705"/>
    </location>
</feature>
<evidence type="ECO:0000259" key="9">
    <source>
        <dbReference type="Pfam" id="PF14533"/>
    </source>
</evidence>
<organism evidence="10 11">
    <name type="scientific">Rubroshorea leprosula</name>
    <dbReference type="NCBI Taxonomy" id="152421"/>
    <lineage>
        <taxon>Eukaryota</taxon>
        <taxon>Viridiplantae</taxon>
        <taxon>Streptophyta</taxon>
        <taxon>Embryophyta</taxon>
        <taxon>Tracheophyta</taxon>
        <taxon>Spermatophyta</taxon>
        <taxon>Magnoliopsida</taxon>
        <taxon>eudicotyledons</taxon>
        <taxon>Gunneridae</taxon>
        <taxon>Pentapetalae</taxon>
        <taxon>rosids</taxon>
        <taxon>malvids</taxon>
        <taxon>Malvales</taxon>
        <taxon>Dipterocarpaceae</taxon>
        <taxon>Rubroshorea</taxon>
    </lineage>
</organism>
<protein>
    <recommendedName>
        <fullName evidence="3">ubiquitinyl hydrolase 1</fullName>
        <ecNumber evidence="3">3.4.19.12</ecNumber>
    </recommendedName>
</protein>
<dbReference type="Proteomes" id="UP001054252">
    <property type="component" value="Unassembled WGS sequence"/>
</dbReference>
<evidence type="ECO:0000313" key="11">
    <source>
        <dbReference type="Proteomes" id="UP001054252"/>
    </source>
</evidence>
<name>A0AAV5LCT7_9ROSI</name>
<proteinExistence type="inferred from homology"/>
<evidence type="ECO:0000256" key="6">
    <source>
        <dbReference type="ARBA" id="ARBA00022801"/>
    </source>
</evidence>
<keyword evidence="11" id="KW-1185">Reference proteome</keyword>
<comment type="similarity">
    <text evidence="2">Belongs to the peptidase C19 family.</text>
</comment>
<evidence type="ECO:0000256" key="5">
    <source>
        <dbReference type="ARBA" id="ARBA00022786"/>
    </source>
</evidence>
<evidence type="ECO:0000259" key="8">
    <source>
        <dbReference type="Pfam" id="PF12436"/>
    </source>
</evidence>
<dbReference type="AlphaFoldDB" id="A0AAV5LCT7"/>
<feature type="domain" description="Ubiquitin carboxyl-terminal hydrolase C-terminal" evidence="9">
    <location>
        <begin position="152"/>
        <end position="363"/>
    </location>
</feature>
<dbReference type="Gene3D" id="3.10.20.90">
    <property type="entry name" value="Phosphatidylinositol 3-kinase Catalytic Subunit, Chain A, domain 1"/>
    <property type="match status" value="4"/>
</dbReference>
<feature type="domain" description="Ubiquitin carboxyl-terminal hydrolase 7 ICP0-binding" evidence="8">
    <location>
        <begin position="18"/>
        <end position="142"/>
    </location>
</feature>
<dbReference type="Pfam" id="PF12436">
    <property type="entry name" value="USP7_ICP0_bdg"/>
    <property type="match status" value="2"/>
</dbReference>
<evidence type="ECO:0000256" key="4">
    <source>
        <dbReference type="ARBA" id="ARBA00022670"/>
    </source>
</evidence>
<dbReference type="EMBL" id="BPVZ01000108">
    <property type="protein sequence ID" value="GKV35063.1"/>
    <property type="molecule type" value="Genomic_DNA"/>
</dbReference>
<evidence type="ECO:0000256" key="2">
    <source>
        <dbReference type="ARBA" id="ARBA00009085"/>
    </source>
</evidence>
<accession>A0AAV5LCT7</accession>
<keyword evidence="7" id="KW-0788">Thiol protease</keyword>
<evidence type="ECO:0000313" key="10">
    <source>
        <dbReference type="EMBL" id="GKV35063.1"/>
    </source>
</evidence>
<keyword evidence="4" id="KW-0645">Protease</keyword>
<dbReference type="InterPro" id="IPR029346">
    <property type="entry name" value="USP_C"/>
</dbReference>
<keyword evidence="6" id="KW-0378">Hydrolase</keyword>
<dbReference type="InterPro" id="IPR024729">
    <property type="entry name" value="USP7_ICP0-binding_dom"/>
</dbReference>
<sequence>MVDFNTWHKEVYFEPTVLCGEIDKISTFRASQLEDGDIICFQKSLRVESTEQFRYPDVPSFLEYVHNFQVVHFRSLEKPKEDDFCVEMSKLCKYDDVVENVAQQLGLDDPSKIRLTAHNCFSQQPKPQPIKYRGVDSLSDMLVCYNQASDILYYEVLDNPLPKLQCLKSLKVEFHHATKDEVIIHFIRLPKQSTVGDVLKDLKTKVELSHPNAELRLLEVFDHKIYKIFPPNEKIKNRKDQYWTLQAEEIPEEEKNLGPNDCLIHVYHFTKDTAQNQKQIQNFGEPFFLVIHEGETLAEIKLRIQKKLLVEDEEFAKWKFAFLSLGRGRPEYLQDCEILSSRFLKRNLFGAWEQHLGLKHPDNAHKRYYTANKERLKKEHEEKLLKKKKAEAQLSTIIKVARDEDLGEQIGRDIYFDLVDYDKVWSFHFEKRTPFNVFKEEAAKVFGIPVQFQRFWLLAKRENHTCRPKLPLTHLDETRPLGTLVEFSNKAQSAELKLFLEVELGLDLQPIAPPDKAKKDILLFFKHYNPEKKELRYVGRLFVKRTGKPTEILSRLNEMAGYSPDEEIDLFEEIKFEPIVMCEPIDKKITFGASQLEDGDIICFQKSLPVESTEKFRYPDVCSFLEYVHNRQVVHFRYLENPKEDDFCLEMSKADTYDNVVGKVAQQLGLKDPSKIRLTAHNCYSQQPKPQPIQYRGVDRLSDMLVHHNRSSSILYYEV</sequence>
<dbReference type="Pfam" id="PF14533">
    <property type="entry name" value="USP7_C2"/>
    <property type="match status" value="1"/>
</dbReference>
<dbReference type="GO" id="GO:0006508">
    <property type="term" value="P:proteolysis"/>
    <property type="evidence" value="ECO:0007669"/>
    <property type="project" value="UniProtKB-KW"/>
</dbReference>
<evidence type="ECO:0000256" key="1">
    <source>
        <dbReference type="ARBA" id="ARBA00000707"/>
    </source>
</evidence>
<gene>
    <name evidence="10" type="ORF">SLEP1_g43381</name>
</gene>
<dbReference type="EC" id="3.4.19.12" evidence="3"/>
<reference evidence="10 11" key="1">
    <citation type="journal article" date="2021" name="Commun. Biol.">
        <title>The genome of Shorea leprosula (Dipterocarpaceae) highlights the ecological relevance of drought in aseasonal tropical rainforests.</title>
        <authorList>
            <person name="Ng K.K.S."/>
            <person name="Kobayashi M.J."/>
            <person name="Fawcett J.A."/>
            <person name="Hatakeyama M."/>
            <person name="Paape T."/>
            <person name="Ng C.H."/>
            <person name="Ang C.C."/>
            <person name="Tnah L.H."/>
            <person name="Lee C.T."/>
            <person name="Nishiyama T."/>
            <person name="Sese J."/>
            <person name="O'Brien M.J."/>
            <person name="Copetti D."/>
            <person name="Mohd Noor M.I."/>
            <person name="Ong R.C."/>
            <person name="Putra M."/>
            <person name="Sireger I.Z."/>
            <person name="Indrioko S."/>
            <person name="Kosugi Y."/>
            <person name="Izuno A."/>
            <person name="Isagi Y."/>
            <person name="Lee S.L."/>
            <person name="Shimizu K.K."/>
        </authorList>
    </citation>
    <scope>NUCLEOTIDE SEQUENCE [LARGE SCALE GENOMIC DNA]</scope>
    <source>
        <strain evidence="10">214</strain>
    </source>
</reference>
<dbReference type="FunFam" id="3.10.20.90:FF:000034">
    <property type="entry name" value="Ubiquitin carboxyl-terminal hydrolase 13"/>
    <property type="match status" value="1"/>
</dbReference>
<evidence type="ECO:0000256" key="3">
    <source>
        <dbReference type="ARBA" id="ARBA00012759"/>
    </source>
</evidence>
<dbReference type="GO" id="GO:0004843">
    <property type="term" value="F:cysteine-type deubiquitinase activity"/>
    <property type="evidence" value="ECO:0007669"/>
    <property type="project" value="UniProtKB-EC"/>
</dbReference>
<comment type="caution">
    <text evidence="10">The sequence shown here is derived from an EMBL/GenBank/DDBJ whole genome shotgun (WGS) entry which is preliminary data.</text>
</comment>
<keyword evidence="5" id="KW-0833">Ubl conjugation pathway</keyword>
<dbReference type="FunFam" id="3.10.20.90:FF:000050">
    <property type="entry name" value="Ubiquitin carboxyl-terminal hydrolase 13"/>
    <property type="match status" value="1"/>
</dbReference>
<comment type="catalytic activity">
    <reaction evidence="1">
        <text>Thiol-dependent hydrolysis of ester, thioester, amide, peptide and isopeptide bonds formed by the C-terminal Gly of ubiquitin (a 76-residue protein attached to proteins as an intracellular targeting signal).</text>
        <dbReference type="EC" id="3.4.19.12"/>
    </reaction>
</comment>
<evidence type="ECO:0000256" key="7">
    <source>
        <dbReference type="ARBA" id="ARBA00022807"/>
    </source>
</evidence>
<dbReference type="GO" id="GO:0005634">
    <property type="term" value="C:nucleus"/>
    <property type="evidence" value="ECO:0007669"/>
    <property type="project" value="UniProtKB-ARBA"/>
</dbReference>